<evidence type="ECO:0000256" key="5">
    <source>
        <dbReference type="ARBA" id="ARBA00023002"/>
    </source>
</evidence>
<evidence type="ECO:0000256" key="6">
    <source>
        <dbReference type="ARBA" id="ARBA00023004"/>
    </source>
</evidence>
<dbReference type="Pfam" id="PF01314">
    <property type="entry name" value="AFOR_C"/>
    <property type="match status" value="1"/>
</dbReference>
<evidence type="ECO:0000256" key="8">
    <source>
        <dbReference type="ARBA" id="ARBA00049934"/>
    </source>
</evidence>
<dbReference type="InterPro" id="IPR051919">
    <property type="entry name" value="W-dependent_AOR"/>
</dbReference>
<dbReference type="GO" id="GO:0009055">
    <property type="term" value="F:electron transfer activity"/>
    <property type="evidence" value="ECO:0007669"/>
    <property type="project" value="InterPro"/>
</dbReference>
<dbReference type="Gene3D" id="1.10.569.10">
    <property type="entry name" value="Aldehyde Ferredoxin Oxidoreductase Protein, subunit A, domain 2"/>
    <property type="match status" value="1"/>
</dbReference>
<evidence type="ECO:0000256" key="7">
    <source>
        <dbReference type="ARBA" id="ARBA00023014"/>
    </source>
</evidence>
<dbReference type="InterPro" id="IPR013984">
    <property type="entry name" value="Ald_Fedxn_OxRdtase_dom2"/>
</dbReference>
<dbReference type="InterPro" id="IPR013985">
    <property type="entry name" value="Ald_Fedxn_OxRdtase_dom3"/>
</dbReference>
<name>A0A133UUA3_9EURY</name>
<proteinExistence type="inferred from homology"/>
<evidence type="ECO:0000256" key="2">
    <source>
        <dbReference type="ARBA" id="ARBA00011032"/>
    </source>
</evidence>
<evidence type="ECO:0000313" key="11">
    <source>
        <dbReference type="Proteomes" id="UP000070414"/>
    </source>
</evidence>
<dbReference type="GO" id="GO:0016625">
    <property type="term" value="F:oxidoreductase activity, acting on the aldehyde or oxo group of donors, iron-sulfur protein as acceptor"/>
    <property type="evidence" value="ECO:0007669"/>
    <property type="project" value="InterPro"/>
</dbReference>
<dbReference type="AlphaFoldDB" id="A0A133UUA3"/>
<dbReference type="InterPro" id="IPR013983">
    <property type="entry name" value="Ald_Fedxn_OxRdtase_N"/>
</dbReference>
<comment type="caution">
    <text evidence="10">The sequence shown here is derived from an EMBL/GenBank/DDBJ whole genome shotgun (WGS) entry which is preliminary data.</text>
</comment>
<dbReference type="Gene3D" id="3.60.9.10">
    <property type="entry name" value="Aldehyde ferredoxin oxidoreductase, N-terminal domain"/>
    <property type="match status" value="1"/>
</dbReference>
<keyword evidence="11" id="KW-1185">Reference proteome</keyword>
<evidence type="ECO:0000256" key="4">
    <source>
        <dbReference type="ARBA" id="ARBA00022723"/>
    </source>
</evidence>
<accession>A0A133UUA3</accession>
<dbReference type="Pfam" id="PF02730">
    <property type="entry name" value="AFOR_N"/>
    <property type="match status" value="1"/>
</dbReference>
<dbReference type="SMART" id="SM00790">
    <property type="entry name" value="AFOR_N"/>
    <property type="match status" value="1"/>
</dbReference>
<dbReference type="PATRIC" id="fig|1698268.3.peg.53"/>
<organism evidence="10 11">
    <name type="scientific">candidate division MSBL1 archaeon SCGC-AAA259I14</name>
    <dbReference type="NCBI Taxonomy" id="1698268"/>
    <lineage>
        <taxon>Archaea</taxon>
        <taxon>Methanobacteriati</taxon>
        <taxon>Methanobacteriota</taxon>
        <taxon>candidate division MSBL1</taxon>
    </lineage>
</organism>
<keyword evidence="3" id="KW-0004">4Fe-4S</keyword>
<dbReference type="PANTHER" id="PTHR30038">
    <property type="entry name" value="ALDEHYDE FERREDOXIN OXIDOREDUCTASE"/>
    <property type="match status" value="1"/>
</dbReference>
<comment type="cofactor">
    <cofactor evidence="1">
        <name>[4Fe-4S] cluster</name>
        <dbReference type="ChEBI" id="CHEBI:49883"/>
    </cofactor>
</comment>
<protein>
    <recommendedName>
        <fullName evidence="9">Aldehyde ferredoxin oxidoreductase N-terminal domain-containing protein</fullName>
    </recommendedName>
</protein>
<dbReference type="Proteomes" id="UP000070414">
    <property type="component" value="Unassembled WGS sequence"/>
</dbReference>
<dbReference type="InterPro" id="IPR001203">
    <property type="entry name" value="OxRdtase_Ald_Fedxn_C"/>
</dbReference>
<keyword evidence="6" id="KW-0408">Iron</keyword>
<evidence type="ECO:0000256" key="1">
    <source>
        <dbReference type="ARBA" id="ARBA00001966"/>
    </source>
</evidence>
<reference evidence="10 11" key="1">
    <citation type="journal article" date="2016" name="Sci. Rep.">
        <title>Metabolic traits of an uncultured archaeal lineage -MSBL1- from brine pools of the Red Sea.</title>
        <authorList>
            <person name="Mwirichia R."/>
            <person name="Alam I."/>
            <person name="Rashid M."/>
            <person name="Vinu M."/>
            <person name="Ba-Alawi W."/>
            <person name="Anthony Kamau A."/>
            <person name="Kamanda Ngugi D."/>
            <person name="Goker M."/>
            <person name="Klenk H.P."/>
            <person name="Bajic V."/>
            <person name="Stingl U."/>
        </authorList>
    </citation>
    <scope>NUCLEOTIDE SEQUENCE [LARGE SCALE GENOMIC DNA]</scope>
    <source>
        <strain evidence="10">SCGC-AAA259I14</strain>
    </source>
</reference>
<comment type="similarity">
    <text evidence="2">Belongs to the AOR/FOR family.</text>
</comment>
<dbReference type="EMBL" id="LHXS01000002">
    <property type="protein sequence ID" value="KXA97785.1"/>
    <property type="molecule type" value="Genomic_DNA"/>
</dbReference>
<feature type="domain" description="Aldehyde ferredoxin oxidoreductase N-terminal" evidence="9">
    <location>
        <begin position="9"/>
        <end position="212"/>
    </location>
</feature>
<comment type="cofactor">
    <cofactor evidence="8">
        <name>tungstopterin</name>
        <dbReference type="ChEBI" id="CHEBI:30402"/>
    </cofactor>
</comment>
<dbReference type="PANTHER" id="PTHR30038:SF0">
    <property type="entry name" value="TUNGSTEN-CONTAINING ALDEHYDE FERREDOXIN OXIDOREDUCTASE"/>
    <property type="match status" value="1"/>
</dbReference>
<dbReference type="InterPro" id="IPR036503">
    <property type="entry name" value="Ald_Fedxn_OxRdtase_N_sf"/>
</dbReference>
<sequence>MQDKSLFGYAGQVLRVNLTAGNIKIKELDEELARDYLGGNGFCARLLYDMTGTETDPLGPENVLIFAVGPLTGTSWPHTGRFEVAGKSPLTGIYGEANSGGHWGSELKKADFDTIIIEGKSKTPVYLSLDNGKVEILEAESLWGEPVKKTAEELSEKHGTDKRKVACIGPAGENLVRFSSIMTGDYRAAARSGLGAVMGSKNLKAIVVKGDKKVEPAKPEKFKELATDARKRIINHPFSKDTMKYGTTILVELMNEIGRFPTKNFQAGVFEHADDIGGEVIASEYKEKDRACYACPLHCENFTRVTEGKYKSSGKVEYETLSSLGSRVGNSNIEALLYANELCNNYGLDTISCGGVIGFAMECYEKGIITKEETDGLELEWGDEEVMIELIEKIINREGFGDKLAEGTERLAKSLGEEAQQYAMIVKGQDIPAQDGRAQKSMGLAHATANRGADHLTAFEVLSEVGFNEEIVNRFGEEVLPEAADRLNPKYKPLMVRDGEHFCAILDSVTVCKFGTIWPPALYFQDFAEALTALTGINYSESDLRKIGERIFNLERSYDIREGISKKDDLLPDRLTKTPAPKGPNKGEVVELEEMLQEYYKLRGWDKESGLIPEEKLKELDLEGVASELAETVSFRNI</sequence>
<dbReference type="InterPro" id="IPR036021">
    <property type="entry name" value="Tungsten_al_ferr_oxy-like_C"/>
</dbReference>
<evidence type="ECO:0000313" key="10">
    <source>
        <dbReference type="EMBL" id="KXA97785.1"/>
    </source>
</evidence>
<keyword evidence="4" id="KW-0479">Metal-binding</keyword>
<keyword evidence="7" id="KW-0411">Iron-sulfur</keyword>
<dbReference type="GO" id="GO:0051539">
    <property type="term" value="F:4 iron, 4 sulfur cluster binding"/>
    <property type="evidence" value="ECO:0007669"/>
    <property type="project" value="UniProtKB-KW"/>
</dbReference>
<dbReference type="Gene3D" id="1.10.599.10">
    <property type="entry name" value="Aldehyde Ferredoxin Oxidoreductase Protein, subunit A, domain 3"/>
    <property type="match status" value="1"/>
</dbReference>
<dbReference type="SUPFAM" id="SSF48310">
    <property type="entry name" value="Aldehyde ferredoxin oxidoreductase, C-terminal domains"/>
    <property type="match status" value="1"/>
</dbReference>
<gene>
    <name evidence="10" type="ORF">AKJ38_00235</name>
</gene>
<evidence type="ECO:0000256" key="3">
    <source>
        <dbReference type="ARBA" id="ARBA00022485"/>
    </source>
</evidence>
<keyword evidence="5" id="KW-0560">Oxidoreductase</keyword>
<evidence type="ECO:0000259" key="9">
    <source>
        <dbReference type="SMART" id="SM00790"/>
    </source>
</evidence>
<dbReference type="SUPFAM" id="SSF56228">
    <property type="entry name" value="Aldehyde ferredoxin oxidoreductase, N-terminal domain"/>
    <property type="match status" value="1"/>
</dbReference>
<dbReference type="GO" id="GO:0046872">
    <property type="term" value="F:metal ion binding"/>
    <property type="evidence" value="ECO:0007669"/>
    <property type="project" value="UniProtKB-KW"/>
</dbReference>